<sequence>MSTRKVRYKKLNTKTPLPVLREDQIDPNEYESLTNESLIATGVEQAEENEYHLQAVLRGVGASTDTEIPVPPPQKSEENYDELYPTPYVEPRNYIKFSETVEETLGSLYDMTTEDEEYLKSYNAKYSGDAQLAEDDFERIMEVFEDTAAEQAPYASVDNTVVPYEIMVQSMTHVIPAKLIQAHAKNVYEYWQTRRQASGNKVLHPSLKFETHQEHDDMDPYVCFRRREVRQTRKTRARDAQVSDKLKKLRKELEDARQLVVFSYQREIFKRELLNNNRLIFEHRASLKDAKVKLNIKADEEDLYDARPPKKQKLVMQQSGGRPGQVHLVVHPNGGKSVEPADLVLLSDKLAEKENELRGDVEGKVHNHRRWNANYVDLTADPLPPPVRAKESSFRNAKTTAYITPPASSAEDSAEMDGDGGGFVPVNTIVSLLQDAFPSAFPRTSDHEDDSDHATAYRRRYGRLGRMFVDRRAPKQKGLQQLSPSPREVDLAQSDRWKYDQDDDDDEQPEYEVDPNSARQMRFRSTIPASTYIYRRIDNVGFPGNANRQAALPPVQLPIQPHQNHEPKPQASA</sequence>
<dbReference type="Proteomes" id="UP001497680">
    <property type="component" value="Unassembled WGS sequence"/>
</dbReference>
<gene>
    <name evidence="1" type="ORF">F4821DRAFT_10939</name>
</gene>
<keyword evidence="2" id="KW-1185">Reference proteome</keyword>
<accession>A0ACC0DDJ2</accession>
<name>A0ACC0DDJ2_9PEZI</name>
<evidence type="ECO:0000313" key="1">
    <source>
        <dbReference type="EMBL" id="KAI6090808.1"/>
    </source>
</evidence>
<protein>
    <submittedName>
        <fullName evidence="1">Enhancer of polycomb-like-domain-containing protein</fullName>
    </submittedName>
</protein>
<reference evidence="1 2" key="1">
    <citation type="journal article" date="2022" name="New Phytol.">
        <title>Ecological generalism drives hyperdiversity of secondary metabolite gene clusters in xylarialean endophytes.</title>
        <authorList>
            <person name="Franco M.E.E."/>
            <person name="Wisecaver J.H."/>
            <person name="Arnold A.E."/>
            <person name="Ju Y.M."/>
            <person name="Slot J.C."/>
            <person name="Ahrendt S."/>
            <person name="Moore L.P."/>
            <person name="Eastman K.E."/>
            <person name="Scott K."/>
            <person name="Konkel Z."/>
            <person name="Mondo S.J."/>
            <person name="Kuo A."/>
            <person name="Hayes R.D."/>
            <person name="Haridas S."/>
            <person name="Andreopoulos B."/>
            <person name="Riley R."/>
            <person name="LaButti K."/>
            <person name="Pangilinan J."/>
            <person name="Lipzen A."/>
            <person name="Amirebrahimi M."/>
            <person name="Yan J."/>
            <person name="Adam C."/>
            <person name="Keymanesh K."/>
            <person name="Ng V."/>
            <person name="Louie K."/>
            <person name="Northen T."/>
            <person name="Drula E."/>
            <person name="Henrissat B."/>
            <person name="Hsieh H.M."/>
            <person name="Youens-Clark K."/>
            <person name="Lutzoni F."/>
            <person name="Miadlikowska J."/>
            <person name="Eastwood D.C."/>
            <person name="Hamelin R.C."/>
            <person name="Grigoriev I.V."/>
            <person name="U'Ren J.M."/>
        </authorList>
    </citation>
    <scope>NUCLEOTIDE SEQUENCE [LARGE SCALE GENOMIC DNA]</scope>
    <source>
        <strain evidence="1 2">ER1909</strain>
    </source>
</reference>
<organism evidence="1 2">
    <name type="scientific">Hypoxylon rubiginosum</name>
    <dbReference type="NCBI Taxonomy" id="110542"/>
    <lineage>
        <taxon>Eukaryota</taxon>
        <taxon>Fungi</taxon>
        <taxon>Dikarya</taxon>
        <taxon>Ascomycota</taxon>
        <taxon>Pezizomycotina</taxon>
        <taxon>Sordariomycetes</taxon>
        <taxon>Xylariomycetidae</taxon>
        <taxon>Xylariales</taxon>
        <taxon>Hypoxylaceae</taxon>
        <taxon>Hypoxylon</taxon>
    </lineage>
</organism>
<comment type="caution">
    <text evidence="1">The sequence shown here is derived from an EMBL/GenBank/DDBJ whole genome shotgun (WGS) entry which is preliminary data.</text>
</comment>
<proteinExistence type="predicted"/>
<dbReference type="EMBL" id="MU394289">
    <property type="protein sequence ID" value="KAI6090808.1"/>
    <property type="molecule type" value="Genomic_DNA"/>
</dbReference>
<evidence type="ECO:0000313" key="2">
    <source>
        <dbReference type="Proteomes" id="UP001497680"/>
    </source>
</evidence>